<reference evidence="1 2" key="1">
    <citation type="submission" date="2020-09" db="EMBL/GenBank/DDBJ databases">
        <title>De no assembly of potato wild relative species, Solanum commersonii.</title>
        <authorList>
            <person name="Cho K."/>
        </authorList>
    </citation>
    <scope>NUCLEOTIDE SEQUENCE [LARGE SCALE GENOMIC DNA]</scope>
    <source>
        <strain evidence="1">LZ3.2</strain>
        <tissue evidence="1">Leaf</tissue>
    </source>
</reference>
<dbReference type="Proteomes" id="UP000824120">
    <property type="component" value="Chromosome 6"/>
</dbReference>
<keyword evidence="2" id="KW-1185">Reference proteome</keyword>
<name>A0A9J5YTM7_SOLCO</name>
<organism evidence="1 2">
    <name type="scientific">Solanum commersonii</name>
    <name type="common">Commerson's wild potato</name>
    <name type="synonym">Commerson's nightshade</name>
    <dbReference type="NCBI Taxonomy" id="4109"/>
    <lineage>
        <taxon>Eukaryota</taxon>
        <taxon>Viridiplantae</taxon>
        <taxon>Streptophyta</taxon>
        <taxon>Embryophyta</taxon>
        <taxon>Tracheophyta</taxon>
        <taxon>Spermatophyta</taxon>
        <taxon>Magnoliopsida</taxon>
        <taxon>eudicotyledons</taxon>
        <taxon>Gunneridae</taxon>
        <taxon>Pentapetalae</taxon>
        <taxon>asterids</taxon>
        <taxon>lamiids</taxon>
        <taxon>Solanales</taxon>
        <taxon>Solanaceae</taxon>
        <taxon>Solanoideae</taxon>
        <taxon>Solaneae</taxon>
        <taxon>Solanum</taxon>
    </lineage>
</organism>
<dbReference type="AlphaFoldDB" id="A0A9J5YTM7"/>
<accession>A0A9J5YTM7</accession>
<dbReference type="EMBL" id="JACXVP010000006">
    <property type="protein sequence ID" value="KAG5603181.1"/>
    <property type="molecule type" value="Genomic_DNA"/>
</dbReference>
<sequence length="127" mass="14368">MHLPLANWSNYAPIPLRGRHGSQNALQDVILTRLSIKKLTPFTIRRVRGHAFALLGNPSSLSFECTQLDPFLTNAVRIRDNVSKLTNKTLPRKSFIHPKNHQSVNPKDFLCQSLTGLVCIFCYILTN</sequence>
<comment type="caution">
    <text evidence="1">The sequence shown here is derived from an EMBL/GenBank/DDBJ whole genome shotgun (WGS) entry which is preliminary data.</text>
</comment>
<evidence type="ECO:0000313" key="1">
    <source>
        <dbReference type="EMBL" id="KAG5603181.1"/>
    </source>
</evidence>
<evidence type="ECO:0000313" key="2">
    <source>
        <dbReference type="Proteomes" id="UP000824120"/>
    </source>
</evidence>
<protein>
    <submittedName>
        <fullName evidence="1">Uncharacterized protein</fullName>
    </submittedName>
</protein>
<proteinExistence type="predicted"/>
<gene>
    <name evidence="1" type="ORF">H5410_034551</name>
</gene>